<evidence type="ECO:0000313" key="1">
    <source>
        <dbReference type="EMBL" id="QPJ64017.1"/>
    </source>
</evidence>
<accession>A0A7T0C003</accession>
<organism evidence="1 2">
    <name type="scientific">Candidatus Nitrohelix vancouverensis</name>
    <dbReference type="NCBI Taxonomy" id="2705534"/>
    <lineage>
        <taxon>Bacteria</taxon>
        <taxon>Pseudomonadati</taxon>
        <taxon>Nitrospinota/Tectimicrobiota group</taxon>
        <taxon>Nitrospinota</taxon>
        <taxon>Nitrospinia</taxon>
        <taxon>Nitrospinales</taxon>
        <taxon>Nitrospinaceae</taxon>
        <taxon>Candidatus Nitrohelix</taxon>
    </lineage>
</organism>
<proteinExistence type="predicted"/>
<evidence type="ECO:0000313" key="2">
    <source>
        <dbReference type="Proteomes" id="UP000594464"/>
    </source>
</evidence>
<dbReference type="AlphaFoldDB" id="A0A7T0C003"/>
<evidence type="ECO:0008006" key="3">
    <source>
        <dbReference type="Google" id="ProtNLM"/>
    </source>
</evidence>
<dbReference type="KEGG" id="nva:G3M78_00795"/>
<dbReference type="PROSITE" id="PS51257">
    <property type="entry name" value="PROKAR_LIPOPROTEIN"/>
    <property type="match status" value="1"/>
</dbReference>
<name>A0A7T0C003_9BACT</name>
<protein>
    <recommendedName>
        <fullName evidence="3">Lipoprotein</fullName>
    </recommendedName>
</protein>
<sequence length="144" mass="16136">MKNWALAGILTVFLGGCYSLPAALSGGNSETVKNLDAQTLCVAYYGSIRHDLPTQHVVEEINRRGLLNKDEWTFVRMQRIYTGMRTCGVYASLGAPDTQSPTKDAIEETPAPPDRIQLIYQKWSRTWKTIVTIENGFVTHFTDP</sequence>
<reference evidence="2" key="1">
    <citation type="submission" date="2020-02" db="EMBL/GenBank/DDBJ databases">
        <title>Genomic and physiological characterization of two novel Nitrospinaceae genera.</title>
        <authorList>
            <person name="Mueller A.J."/>
            <person name="Jung M.-Y."/>
            <person name="Strachan C.R."/>
            <person name="Herbold C.W."/>
            <person name="Kirkegaard R.H."/>
            <person name="Daims H."/>
        </authorList>
    </citation>
    <scope>NUCLEOTIDE SEQUENCE [LARGE SCALE GENOMIC DNA]</scope>
</reference>
<dbReference type="EMBL" id="CP048620">
    <property type="protein sequence ID" value="QPJ64017.1"/>
    <property type="molecule type" value="Genomic_DNA"/>
</dbReference>
<dbReference type="Proteomes" id="UP000594464">
    <property type="component" value="Chromosome"/>
</dbReference>
<gene>
    <name evidence="1" type="ORF">G3M78_00795</name>
</gene>